<accession>A0A914EDP8</accession>
<dbReference type="AlphaFoldDB" id="A0A914EDP8"/>
<name>A0A914EDP8_9BILA</name>
<keyword evidence="1" id="KW-1133">Transmembrane helix</keyword>
<protein>
    <submittedName>
        <fullName evidence="3">Uncharacterized protein</fullName>
    </submittedName>
</protein>
<organism evidence="2 3">
    <name type="scientific">Acrobeloides nanus</name>
    <dbReference type="NCBI Taxonomy" id="290746"/>
    <lineage>
        <taxon>Eukaryota</taxon>
        <taxon>Metazoa</taxon>
        <taxon>Ecdysozoa</taxon>
        <taxon>Nematoda</taxon>
        <taxon>Chromadorea</taxon>
        <taxon>Rhabditida</taxon>
        <taxon>Tylenchina</taxon>
        <taxon>Cephalobomorpha</taxon>
        <taxon>Cephaloboidea</taxon>
        <taxon>Cephalobidae</taxon>
        <taxon>Acrobeloides</taxon>
    </lineage>
</organism>
<proteinExistence type="predicted"/>
<keyword evidence="1" id="KW-0812">Transmembrane</keyword>
<evidence type="ECO:0000256" key="1">
    <source>
        <dbReference type="SAM" id="Phobius"/>
    </source>
</evidence>
<evidence type="ECO:0000313" key="3">
    <source>
        <dbReference type="WBParaSite" id="ACRNAN_scaffold7546.g23372.t1"/>
    </source>
</evidence>
<keyword evidence="2" id="KW-1185">Reference proteome</keyword>
<dbReference type="WBParaSite" id="ACRNAN_scaffold7546.g23372.t1">
    <property type="protein sequence ID" value="ACRNAN_scaffold7546.g23372.t1"/>
    <property type="gene ID" value="ACRNAN_scaffold7546.g23372"/>
</dbReference>
<reference evidence="3" key="1">
    <citation type="submission" date="2022-11" db="UniProtKB">
        <authorList>
            <consortium name="WormBaseParasite"/>
        </authorList>
    </citation>
    <scope>IDENTIFICATION</scope>
</reference>
<feature type="transmembrane region" description="Helical" evidence="1">
    <location>
        <begin position="16"/>
        <end position="34"/>
    </location>
</feature>
<evidence type="ECO:0000313" key="2">
    <source>
        <dbReference type="Proteomes" id="UP000887540"/>
    </source>
</evidence>
<keyword evidence="1" id="KW-0472">Membrane</keyword>
<sequence>MLLGAINMQINVKIQTYYPSCVLIVKQLAIYAMISGKLFVANIRELLLQPMDIAMTIPMIVPNTLISVRIQLIVLKCVNTVSGLAIYVGHVLLKAANFLS</sequence>
<dbReference type="Proteomes" id="UP000887540">
    <property type="component" value="Unplaced"/>
</dbReference>
<feature type="transmembrane region" description="Helical" evidence="1">
    <location>
        <begin position="46"/>
        <end position="66"/>
    </location>
</feature>